<accession>A0A177BXB7</accession>
<dbReference type="RefSeq" id="XP_018030320.1">
    <property type="nucleotide sequence ID" value="XM_018180508.1"/>
</dbReference>
<name>A0A177BXB7_9PLEO</name>
<evidence type="ECO:0000313" key="1">
    <source>
        <dbReference type="EMBL" id="OAF99954.1"/>
    </source>
</evidence>
<keyword evidence="2" id="KW-1185">Reference proteome</keyword>
<evidence type="ECO:0000313" key="2">
    <source>
        <dbReference type="Proteomes" id="UP000077069"/>
    </source>
</evidence>
<proteinExistence type="predicted"/>
<reference evidence="1 2" key="1">
    <citation type="submission" date="2016-05" db="EMBL/GenBank/DDBJ databases">
        <title>Comparative analysis of secretome profiles of manganese(II)-oxidizing ascomycete fungi.</title>
        <authorList>
            <consortium name="DOE Joint Genome Institute"/>
            <person name="Zeiner C.A."/>
            <person name="Purvine S.O."/>
            <person name="Zink E.M."/>
            <person name="Wu S."/>
            <person name="Pasa-Tolic L."/>
            <person name="Chaput D.L."/>
            <person name="Haridas S."/>
            <person name="Grigoriev I.V."/>
            <person name="Santelli C.M."/>
            <person name="Hansel C.M."/>
        </authorList>
    </citation>
    <scope>NUCLEOTIDE SEQUENCE [LARGE SCALE GENOMIC DNA]</scope>
    <source>
        <strain evidence="1 2">AP3s5-JAC2a</strain>
    </source>
</reference>
<dbReference type="InParanoid" id="A0A177BXB7"/>
<dbReference type="AlphaFoldDB" id="A0A177BXB7"/>
<gene>
    <name evidence="1" type="ORF">CC84DRAFT_1180794</name>
</gene>
<organism evidence="1 2">
    <name type="scientific">Paraphaeosphaeria sporulosa</name>
    <dbReference type="NCBI Taxonomy" id="1460663"/>
    <lineage>
        <taxon>Eukaryota</taxon>
        <taxon>Fungi</taxon>
        <taxon>Dikarya</taxon>
        <taxon>Ascomycota</taxon>
        <taxon>Pezizomycotina</taxon>
        <taxon>Dothideomycetes</taxon>
        <taxon>Pleosporomycetidae</taxon>
        <taxon>Pleosporales</taxon>
        <taxon>Massarineae</taxon>
        <taxon>Didymosphaeriaceae</taxon>
        <taxon>Paraphaeosphaeria</taxon>
    </lineage>
</organism>
<dbReference type="OrthoDB" id="3684889at2759"/>
<sequence>MRDCLQKTEGANARLQSQNFPHLPNTTLTILPPSGTSRSVLHFLAGSPLRKLACAAMDTFREHLVNAAKRREACPVTGGFRCDSYIRRAHEKWTHQFCKAIIASLPRELRDMVYGEIVGGKHTILVAWDAYLAPTLKATGIEDLLSSSAIHEKFCSELAEAMYTACTFQIRHPRYIETFMKSGTYGVHSQPCKSYLRRLHINIDGSMANSKQVEGIEKLRLFSANQHVLVELQFNLDLARTKSMLKQLGSLFYDLMGQNKVFKVIWRSSAGLNHAARICDITWLLSNTLQQYLDMVANVNGYIDLEKPSE</sequence>
<dbReference type="EMBL" id="KV441560">
    <property type="protein sequence ID" value="OAF99954.1"/>
    <property type="molecule type" value="Genomic_DNA"/>
</dbReference>
<protein>
    <submittedName>
        <fullName evidence="1">Uncharacterized protein</fullName>
    </submittedName>
</protein>
<dbReference type="GeneID" id="28763994"/>
<dbReference type="Proteomes" id="UP000077069">
    <property type="component" value="Unassembled WGS sequence"/>
</dbReference>